<sequence length="58" mass="6831">MKVIVFDEQHEDDLTNAINAWIEDNTPKICEIRFSTCAFALQQEQIYCFSALILYEEE</sequence>
<reference evidence="1 2" key="1">
    <citation type="submission" date="2022-06" db="EMBL/GenBank/DDBJ databases">
        <title>Isolation of gut microbiota from human fecal samples.</title>
        <authorList>
            <person name="Pamer E.G."/>
            <person name="Barat B."/>
            <person name="Waligurski E."/>
            <person name="Medina S."/>
            <person name="Paddock L."/>
            <person name="Mostad J."/>
        </authorList>
    </citation>
    <scope>NUCLEOTIDE SEQUENCE [LARGE SCALE GENOMIC DNA]</scope>
    <source>
        <strain evidence="1 2">DFI.6.1</strain>
    </source>
</reference>
<name>A0ABT1SJT2_9FIRM</name>
<dbReference type="EMBL" id="JANGCH010000004">
    <property type="protein sequence ID" value="MCQ5121486.1"/>
    <property type="molecule type" value="Genomic_DNA"/>
</dbReference>
<dbReference type="Pfam" id="PF10957">
    <property type="entry name" value="Spore_Cse60"/>
    <property type="match status" value="1"/>
</dbReference>
<evidence type="ECO:0000313" key="2">
    <source>
        <dbReference type="Proteomes" id="UP001524435"/>
    </source>
</evidence>
<evidence type="ECO:0000313" key="1">
    <source>
        <dbReference type="EMBL" id="MCQ5121486.1"/>
    </source>
</evidence>
<gene>
    <name evidence="1" type="ORF">NE663_04340</name>
</gene>
<accession>A0ABT1SJT2</accession>
<proteinExistence type="predicted"/>
<dbReference type="RefSeq" id="WP_178200011.1">
    <property type="nucleotide sequence ID" value="NZ_CANTYB010000054.1"/>
</dbReference>
<comment type="caution">
    <text evidence="1">The sequence shown here is derived from an EMBL/GenBank/DDBJ whole genome shotgun (WGS) entry which is preliminary data.</text>
</comment>
<dbReference type="Proteomes" id="UP001524435">
    <property type="component" value="Unassembled WGS sequence"/>
</dbReference>
<protein>
    <submittedName>
        <fullName evidence="1">Sporulation protein Cse60</fullName>
    </submittedName>
</protein>
<keyword evidence="2" id="KW-1185">Reference proteome</keyword>
<dbReference type="InterPro" id="IPR020296">
    <property type="entry name" value="Spore_Cse60"/>
</dbReference>
<organism evidence="1 2">
    <name type="scientific">Massilicoli timonensis</name>
    <dbReference type="NCBI Taxonomy" id="2015901"/>
    <lineage>
        <taxon>Bacteria</taxon>
        <taxon>Bacillati</taxon>
        <taxon>Bacillota</taxon>
        <taxon>Erysipelotrichia</taxon>
        <taxon>Erysipelotrichales</taxon>
        <taxon>Erysipelotrichaceae</taxon>
        <taxon>Massilicoli</taxon>
    </lineage>
</organism>